<proteinExistence type="predicted"/>
<keyword evidence="3" id="KW-1185">Reference proteome</keyword>
<dbReference type="Proteomes" id="UP001152599">
    <property type="component" value="Unassembled WGS sequence"/>
</dbReference>
<name>A0A9X4MYA0_9FLAO</name>
<dbReference type="RefSeq" id="WP_304420324.1">
    <property type="nucleotide sequence ID" value="NZ_JANCMU010000002.1"/>
</dbReference>
<gene>
    <name evidence="2" type="ORF">NMK71_04980</name>
</gene>
<dbReference type="EMBL" id="JANCMU010000002">
    <property type="protein sequence ID" value="MDG4945760.1"/>
    <property type="molecule type" value="Genomic_DNA"/>
</dbReference>
<keyword evidence="1" id="KW-0812">Transmembrane</keyword>
<reference evidence="2" key="1">
    <citation type="submission" date="2022-07" db="EMBL/GenBank/DDBJ databases">
        <title>Description and genome-wide analysis of Profundicola chukchiensis gen. nov., sp. nov., marine bacteria isolated from bottom sediments of the Chukchi Sea.</title>
        <authorList>
            <person name="Romanenko L."/>
            <person name="Otstavnykh N."/>
            <person name="Kurilenko V."/>
            <person name="Eremeev V."/>
            <person name="Velansky P."/>
            <person name="Mikhailov V."/>
            <person name="Isaeva M."/>
        </authorList>
    </citation>
    <scope>NUCLEOTIDE SEQUENCE</scope>
    <source>
        <strain evidence="2">KMM 9713</strain>
    </source>
</reference>
<organism evidence="2 3">
    <name type="scientific">Profundicola chukchiensis</name>
    <dbReference type="NCBI Taxonomy" id="2961959"/>
    <lineage>
        <taxon>Bacteria</taxon>
        <taxon>Pseudomonadati</taxon>
        <taxon>Bacteroidota</taxon>
        <taxon>Flavobacteriia</taxon>
        <taxon>Flavobacteriales</taxon>
        <taxon>Weeksellaceae</taxon>
        <taxon>Profundicola</taxon>
    </lineage>
</organism>
<accession>A0A9X4MYA0</accession>
<evidence type="ECO:0000313" key="3">
    <source>
        <dbReference type="Proteomes" id="UP001152599"/>
    </source>
</evidence>
<dbReference type="PROSITE" id="PS51257">
    <property type="entry name" value="PROKAR_LIPOPROTEIN"/>
    <property type="match status" value="1"/>
</dbReference>
<protein>
    <submittedName>
        <fullName evidence="2">Uncharacterized protein</fullName>
    </submittedName>
</protein>
<feature type="transmembrane region" description="Helical" evidence="1">
    <location>
        <begin position="455"/>
        <end position="473"/>
    </location>
</feature>
<keyword evidence="1" id="KW-1133">Transmembrane helix</keyword>
<comment type="caution">
    <text evidence="2">The sequence shown here is derived from an EMBL/GenBank/DDBJ whole genome shotgun (WGS) entry which is preliminary data.</text>
</comment>
<evidence type="ECO:0000256" key="1">
    <source>
        <dbReference type="SAM" id="Phobius"/>
    </source>
</evidence>
<keyword evidence="1" id="KW-0472">Membrane</keyword>
<dbReference type="AlphaFoldDB" id="A0A9X4MYA0"/>
<sequence length="477" mass="54205">MRYTILVFLFVFTFFSCSERPRGKDNNVVADTTQIDSTKLNAPVEITNKSSVASLKVQLFIENSGSMFGYVNGRTKFKDVINNLLVDLKYYYGEDNIEIFFINNGVHKTALSDNVSEFADKLSPTSMRVGNISNSNINEIYRTVLDSVQTNSLNFLISDNIYSIKGSNTINLLNAQQALTKDAFLSADDKNIATDFYQFFSEFDGLYYDYKNNAIELNSDRPYYITILSNDENLKEFLSTFRNKFKDYKGFENRYFISSESVDNLEYTLLTQSFNNIKIKPAKKGSKHIHDAEIITPKRINGVKKMAIAVDFSELVGMEENILDVSNYTLTDGFEIEDIGVIEDDKVKFKKSNESLNPSDINKINNHTHVIKLNSSLNNFKNLQISLVRKEPKWVKESSSIDDSSILTSAEEQKKTFGVEYMVNGISEAYEMTNEDANYAVLDFNLNSSQNSGSSLYIIFGILILALIAFFILKKLK</sequence>
<evidence type="ECO:0000313" key="2">
    <source>
        <dbReference type="EMBL" id="MDG4945760.1"/>
    </source>
</evidence>